<organism evidence="4 5">
    <name type="scientific">Nocardioides flavescens</name>
    <dbReference type="NCBI Taxonomy" id="2691959"/>
    <lineage>
        <taxon>Bacteria</taxon>
        <taxon>Bacillati</taxon>
        <taxon>Actinomycetota</taxon>
        <taxon>Actinomycetes</taxon>
        <taxon>Propionibacteriales</taxon>
        <taxon>Nocardioidaceae</taxon>
        <taxon>Nocardioides</taxon>
    </lineage>
</organism>
<dbReference type="InterPro" id="IPR036291">
    <property type="entry name" value="NAD(P)-bd_dom_sf"/>
</dbReference>
<evidence type="ECO:0000259" key="3">
    <source>
        <dbReference type="Pfam" id="PF01113"/>
    </source>
</evidence>
<dbReference type="InterPro" id="IPR000846">
    <property type="entry name" value="DapB_N"/>
</dbReference>
<dbReference type="AlphaFoldDB" id="A0A6L7F485"/>
<name>A0A6L7F485_9ACTN</name>
<sequence length="340" mass="35909">MAFRAVQWATGAMGTACLRSMLDHPGVEVVGCYVYSAAKAGRDVGELAGREAIGVLSTDSVDEIVALRPDVVVHAGRIGPYGSHDPEILRLLEAGVNVLSLNGYSDPAWHVGERLDALRDAGERGGATLMGAGLNPGFLGEQLAVVVSGLTNRVDHVELVEHADSRAIRDPAYLFGALGFGADPSAPPPAAPALDGMFSEVVAALAERLSIELDAIEPDHLLHAAPEDVELRAGTVAAGTVSHLNWRWHGVAAGTRRITLSIHWYVETSHLDDPEPPLWTVHVTGHPGVRVHLELEKHPDDTTRMPAEPYAVGASVVNAIPHVVAADPGVALRPAVTPAW</sequence>
<proteinExistence type="predicted"/>
<evidence type="ECO:0000313" key="4">
    <source>
        <dbReference type="EMBL" id="MXG92050.1"/>
    </source>
</evidence>
<dbReference type="SUPFAM" id="SSF51735">
    <property type="entry name" value="NAD(P)-binding Rossmann-fold domains"/>
    <property type="match status" value="1"/>
</dbReference>
<dbReference type="GO" id="GO:0009089">
    <property type="term" value="P:lysine biosynthetic process via diaminopimelate"/>
    <property type="evidence" value="ECO:0007669"/>
    <property type="project" value="InterPro"/>
</dbReference>
<comment type="caution">
    <text evidence="4">The sequence shown here is derived from an EMBL/GenBank/DDBJ whole genome shotgun (WGS) entry which is preliminary data.</text>
</comment>
<dbReference type="CDD" id="cd24146">
    <property type="entry name" value="nat-AmDH_N_like"/>
    <property type="match status" value="1"/>
</dbReference>
<gene>
    <name evidence="4" type="ORF">GRQ65_21120</name>
</gene>
<protein>
    <recommendedName>
        <fullName evidence="3">Dihydrodipicolinate reductase N-terminal domain-containing protein</fullName>
    </recommendedName>
</protein>
<dbReference type="Gene3D" id="3.40.50.720">
    <property type="entry name" value="NAD(P)-binding Rossmann-like Domain"/>
    <property type="match status" value="1"/>
</dbReference>
<dbReference type="RefSeq" id="WP_160879983.1">
    <property type="nucleotide sequence ID" value="NZ_WUEK01000017.1"/>
</dbReference>
<dbReference type="Pfam" id="PF01113">
    <property type="entry name" value="DapB_N"/>
    <property type="match status" value="1"/>
</dbReference>
<keyword evidence="5" id="KW-1185">Reference proteome</keyword>
<keyword evidence="1" id="KW-0521">NADP</keyword>
<evidence type="ECO:0000256" key="1">
    <source>
        <dbReference type="ARBA" id="ARBA00022857"/>
    </source>
</evidence>
<accession>A0A6L7F485</accession>
<dbReference type="EMBL" id="WUEK01000017">
    <property type="protein sequence ID" value="MXG92050.1"/>
    <property type="molecule type" value="Genomic_DNA"/>
</dbReference>
<evidence type="ECO:0000256" key="2">
    <source>
        <dbReference type="ARBA" id="ARBA00023002"/>
    </source>
</evidence>
<evidence type="ECO:0000313" key="5">
    <source>
        <dbReference type="Proteomes" id="UP000473325"/>
    </source>
</evidence>
<keyword evidence="2" id="KW-0560">Oxidoreductase</keyword>
<dbReference type="GO" id="GO:0008839">
    <property type="term" value="F:4-hydroxy-tetrahydrodipicolinate reductase"/>
    <property type="evidence" value="ECO:0007669"/>
    <property type="project" value="InterPro"/>
</dbReference>
<reference evidence="4 5" key="1">
    <citation type="submission" date="2019-12" db="EMBL/GenBank/DDBJ databases">
        <authorList>
            <person name="Kun Z."/>
        </authorList>
    </citation>
    <scope>NUCLEOTIDE SEQUENCE [LARGE SCALE GENOMIC DNA]</scope>
    <source>
        <strain evidence="4 5">YIM 123512</strain>
    </source>
</reference>
<dbReference type="PROSITE" id="PS51257">
    <property type="entry name" value="PROKAR_LIPOPROTEIN"/>
    <property type="match status" value="1"/>
</dbReference>
<feature type="domain" description="Dihydrodipicolinate reductase N-terminal" evidence="3">
    <location>
        <begin position="9"/>
        <end position="73"/>
    </location>
</feature>
<dbReference type="Proteomes" id="UP000473325">
    <property type="component" value="Unassembled WGS sequence"/>
</dbReference>